<dbReference type="Proteomes" id="UP000182444">
    <property type="component" value="Chromosome 1F"/>
</dbReference>
<evidence type="ECO:0000313" key="4">
    <source>
        <dbReference type="Proteomes" id="UP000256601"/>
    </source>
</evidence>
<name>A0A1H6PMN9_YARLL</name>
<reference evidence="2 4" key="2">
    <citation type="submission" date="2018-07" db="EMBL/GenBank/DDBJ databases">
        <title>Draft Genome Assemblies for Five Robust Yarrowia lipolytica Strains Exhibiting High Lipid Production and Pentose Sugar Utilization and Sugar Alcohol Secretion from Undetoxified Lignocellulosic Biomass Hydrolysates.</title>
        <authorList>
            <consortium name="DOE Joint Genome Institute"/>
            <person name="Walker C."/>
            <person name="Ryu S."/>
            <person name="Na H."/>
            <person name="Zane M."/>
            <person name="LaButti K."/>
            <person name="Lipzen A."/>
            <person name="Haridas S."/>
            <person name="Barry K."/>
            <person name="Grigoriev I.V."/>
            <person name="Quarterman J."/>
            <person name="Slininger P."/>
            <person name="Dien B."/>
            <person name="Trinh C.T."/>
        </authorList>
    </citation>
    <scope>NUCLEOTIDE SEQUENCE [LARGE SCALE GENOMIC DNA]</scope>
    <source>
        <strain evidence="2 4">YB392</strain>
    </source>
</reference>
<dbReference type="InterPro" id="IPR053261">
    <property type="entry name" value="Polyketide-peptide_reg"/>
</dbReference>
<dbReference type="EMBL" id="CP017558">
    <property type="protein sequence ID" value="AOW06471.1"/>
    <property type="molecule type" value="Genomic_DNA"/>
</dbReference>
<dbReference type="OrthoDB" id="37730at2759"/>
<organism evidence="1 3">
    <name type="scientific">Yarrowia lipolytica</name>
    <name type="common">Candida lipolytica</name>
    <dbReference type="NCBI Taxonomy" id="4952"/>
    <lineage>
        <taxon>Eukaryota</taxon>
        <taxon>Fungi</taxon>
        <taxon>Dikarya</taxon>
        <taxon>Ascomycota</taxon>
        <taxon>Saccharomycotina</taxon>
        <taxon>Dipodascomycetes</taxon>
        <taxon>Dipodascales</taxon>
        <taxon>Dipodascales incertae sedis</taxon>
        <taxon>Yarrowia</taxon>
    </lineage>
</organism>
<accession>A0A1H6PMN9</accession>
<evidence type="ECO:0008006" key="5">
    <source>
        <dbReference type="Google" id="ProtNLM"/>
    </source>
</evidence>
<evidence type="ECO:0000313" key="3">
    <source>
        <dbReference type="Proteomes" id="UP000182444"/>
    </source>
</evidence>
<dbReference type="SUPFAM" id="SSF48613">
    <property type="entry name" value="Heme oxygenase-like"/>
    <property type="match status" value="1"/>
</dbReference>
<sequence>MEWPDLQEQFDIASIKAPWVVKVGRREITDEQFNHWLFSDHIYVGGCGGYVSRMITELEKLQKDPMWTKVEPKYGPLVDELHTLLSGCYVVAQNEMVKFEEIGEKRQIKMTELERLDPDPIAQHEKFLANSSGRLDQLKALSSHGSEKIHPPVWEYINFMIESSQNSKLDIRTLVAGMWVLEKVYKEAMFYIASERKKNINSPKAVPETIEGVGIDSMISWWAKPDFEQFVEKLGVLANKFDKVQFDGESTEHYEEVRKQTKAFAEQLLEMEKKFWPVLE</sequence>
<evidence type="ECO:0000313" key="1">
    <source>
        <dbReference type="EMBL" id="AOW06471.1"/>
    </source>
</evidence>
<gene>
    <name evidence="2" type="ORF">B0I71DRAFT_132710</name>
    <name evidence="1" type="ORF">YALI1_F01796g</name>
</gene>
<dbReference type="Gene3D" id="1.20.910.10">
    <property type="entry name" value="Heme oxygenase-like"/>
    <property type="match status" value="1"/>
</dbReference>
<dbReference type="EMBL" id="KZ859004">
    <property type="protein sequence ID" value="RDW25393.1"/>
    <property type="molecule type" value="Genomic_DNA"/>
</dbReference>
<evidence type="ECO:0000313" key="2">
    <source>
        <dbReference type="EMBL" id="RDW25393.1"/>
    </source>
</evidence>
<dbReference type="InterPro" id="IPR016084">
    <property type="entry name" value="Haem_Oase-like_multi-hlx"/>
</dbReference>
<dbReference type="VEuPathDB" id="FungiDB:YALI0_F01100g"/>
<proteinExistence type="predicted"/>
<reference evidence="1 3" key="1">
    <citation type="journal article" date="2016" name="PLoS ONE">
        <title>Sequence Assembly of Yarrowia lipolytica Strain W29/CLIB89 Shows Transposable Element Diversity.</title>
        <authorList>
            <person name="Magnan C."/>
            <person name="Yu J."/>
            <person name="Chang I."/>
            <person name="Jahn E."/>
            <person name="Kanomata Y."/>
            <person name="Wu J."/>
            <person name="Zeller M."/>
            <person name="Oakes M."/>
            <person name="Baldi P."/>
            <person name="Sandmeyer S."/>
        </authorList>
    </citation>
    <scope>NUCLEOTIDE SEQUENCE [LARGE SCALE GENOMIC DNA]</scope>
    <source>
        <strain evidence="1">CLIB89</strain>
        <strain evidence="3">CLIB89(W29)</strain>
    </source>
</reference>
<dbReference type="PANTHER" id="PTHR41813:SF2">
    <property type="entry name" value="REGULATOR PAB1642, PUTATIVE (AFU_ORTHOLOGUE AFUA_3G11955)-RELATED"/>
    <property type="match status" value="1"/>
</dbReference>
<dbReference type="AlphaFoldDB" id="A0A1H6PMN9"/>
<dbReference type="VEuPathDB" id="FungiDB:YALI1_F01796g"/>
<dbReference type="Proteomes" id="UP000256601">
    <property type="component" value="Unassembled WGS sequence"/>
</dbReference>
<dbReference type="KEGG" id="yli:2908211"/>
<protein>
    <recommendedName>
        <fullName evidence="5">Thiaminase-2/PQQC domain-containing protein</fullName>
    </recommendedName>
</protein>
<dbReference type="PANTHER" id="PTHR41813">
    <property type="entry name" value="REGULATOR PAB1642, PUTATIVE (AFU_ORTHOLOGUE AFUA_3G11955)-RELATED"/>
    <property type="match status" value="1"/>
</dbReference>